<gene>
    <name evidence="7" type="ORF">SPAPADRAFT_58408</name>
</gene>
<dbReference type="InterPro" id="IPR006630">
    <property type="entry name" value="La_HTH"/>
</dbReference>
<dbReference type="Gene3D" id="3.30.70.330">
    <property type="match status" value="1"/>
</dbReference>
<dbReference type="HOGENOM" id="CLU_043291_0_1_1"/>
<dbReference type="EMBL" id="GL996499">
    <property type="protein sequence ID" value="EGW35208.1"/>
    <property type="molecule type" value="Genomic_DNA"/>
</dbReference>
<dbReference type="SUPFAM" id="SSF54928">
    <property type="entry name" value="RNA-binding domain, RBD"/>
    <property type="match status" value="1"/>
</dbReference>
<organism evidence="8">
    <name type="scientific">Spathaspora passalidarum (strain NRRL Y-27907 / 11-Y1)</name>
    <dbReference type="NCBI Taxonomy" id="619300"/>
    <lineage>
        <taxon>Eukaryota</taxon>
        <taxon>Fungi</taxon>
        <taxon>Dikarya</taxon>
        <taxon>Ascomycota</taxon>
        <taxon>Saccharomycotina</taxon>
        <taxon>Pichiomycetes</taxon>
        <taxon>Debaryomycetaceae</taxon>
        <taxon>Spathaspora</taxon>
    </lineage>
</organism>
<dbReference type="RefSeq" id="XP_007372620.1">
    <property type="nucleotide sequence ID" value="XM_007372558.1"/>
</dbReference>
<dbReference type="InParanoid" id="G3AG69"/>
<proteinExistence type="predicted"/>
<evidence type="ECO:0000259" key="6">
    <source>
        <dbReference type="PROSITE" id="PS50961"/>
    </source>
</evidence>
<feature type="region of interest" description="Disordered" evidence="5">
    <location>
        <begin position="218"/>
        <end position="287"/>
    </location>
</feature>
<dbReference type="InterPro" id="IPR045180">
    <property type="entry name" value="La_dom_prot"/>
</dbReference>
<dbReference type="InterPro" id="IPR036388">
    <property type="entry name" value="WH-like_DNA-bd_sf"/>
</dbReference>
<keyword evidence="8" id="KW-1185">Reference proteome</keyword>
<evidence type="ECO:0000256" key="4">
    <source>
        <dbReference type="PROSITE-ProRule" id="PRU00332"/>
    </source>
</evidence>
<dbReference type="OrthoDB" id="439993at2759"/>
<dbReference type="InterPro" id="IPR012677">
    <property type="entry name" value="Nucleotide-bd_a/b_plait_sf"/>
</dbReference>
<dbReference type="SUPFAM" id="SSF46785">
    <property type="entry name" value="Winged helix' DNA-binding domain"/>
    <property type="match status" value="1"/>
</dbReference>
<dbReference type="GeneID" id="18872440"/>
<keyword evidence="3" id="KW-0539">Nucleus</keyword>
<dbReference type="GO" id="GO:1990904">
    <property type="term" value="C:ribonucleoprotein complex"/>
    <property type="evidence" value="ECO:0007669"/>
    <property type="project" value="InterPro"/>
</dbReference>
<feature type="compositionally biased region" description="Basic and acidic residues" evidence="5">
    <location>
        <begin position="238"/>
        <end position="287"/>
    </location>
</feature>
<dbReference type="InterPro" id="IPR036390">
    <property type="entry name" value="WH_DNA-bd_sf"/>
</dbReference>
<comment type="subcellular location">
    <subcellularLocation>
        <location evidence="1">Nucleus</location>
    </subcellularLocation>
</comment>
<dbReference type="InterPro" id="IPR002344">
    <property type="entry name" value="Lupus_La"/>
</dbReference>
<dbReference type="PANTHER" id="PTHR22792:SF140">
    <property type="entry name" value="ACHILLES, ISOFORM A"/>
    <property type="match status" value="1"/>
</dbReference>
<evidence type="ECO:0000256" key="2">
    <source>
        <dbReference type="ARBA" id="ARBA00022884"/>
    </source>
</evidence>
<dbReference type="Pfam" id="PF05383">
    <property type="entry name" value="La"/>
    <property type="match status" value="1"/>
</dbReference>
<dbReference type="Proteomes" id="UP000000709">
    <property type="component" value="Unassembled WGS sequence"/>
</dbReference>
<evidence type="ECO:0000256" key="3">
    <source>
        <dbReference type="ARBA" id="ARBA00023242"/>
    </source>
</evidence>
<keyword evidence="2 4" id="KW-0694">RNA-binding</keyword>
<dbReference type="eggNOG" id="KOG0118">
    <property type="taxonomic scope" value="Eukaryota"/>
</dbReference>
<dbReference type="PROSITE" id="PS50961">
    <property type="entry name" value="HTH_LA"/>
    <property type="match status" value="1"/>
</dbReference>
<dbReference type="GO" id="GO:0003729">
    <property type="term" value="F:mRNA binding"/>
    <property type="evidence" value="ECO:0007669"/>
    <property type="project" value="TreeGrafter"/>
</dbReference>
<dbReference type="Gene3D" id="1.10.10.10">
    <property type="entry name" value="Winged helix-like DNA-binding domain superfamily/Winged helix DNA-binding domain"/>
    <property type="match status" value="1"/>
</dbReference>
<dbReference type="KEGG" id="spaa:SPAPADRAFT_58408"/>
<dbReference type="InterPro" id="IPR035979">
    <property type="entry name" value="RBD_domain_sf"/>
</dbReference>
<evidence type="ECO:0000256" key="5">
    <source>
        <dbReference type="SAM" id="MobiDB-lite"/>
    </source>
</evidence>
<dbReference type="STRING" id="619300.G3AG69"/>
<name>G3AG69_SPAPN</name>
<accession>G3AG69</accession>
<dbReference type="AlphaFoldDB" id="G3AG69"/>
<evidence type="ECO:0000256" key="1">
    <source>
        <dbReference type="ARBA" id="ARBA00004123"/>
    </source>
</evidence>
<dbReference type="FunCoup" id="G3AG69">
    <property type="interactions" value="731"/>
</dbReference>
<dbReference type="OMA" id="WRIYEAN"/>
<dbReference type="GO" id="GO:0006396">
    <property type="term" value="P:RNA processing"/>
    <property type="evidence" value="ECO:0007669"/>
    <property type="project" value="InterPro"/>
</dbReference>
<protein>
    <recommendedName>
        <fullName evidence="6">HTH La-type RNA-binding domain-containing protein</fullName>
    </recommendedName>
</protein>
<dbReference type="GO" id="GO:0005634">
    <property type="term" value="C:nucleus"/>
    <property type="evidence" value="ECO:0007669"/>
    <property type="project" value="UniProtKB-SubCell"/>
</dbReference>
<feature type="domain" description="HTH La-type RNA-binding" evidence="6">
    <location>
        <begin position="5"/>
        <end position="95"/>
    </location>
</feature>
<dbReference type="PRINTS" id="PR00302">
    <property type="entry name" value="LUPUSLA"/>
</dbReference>
<sequence>MSDFVYQGEDFDEKVRKQVEFYFSDSNLQTDKFLWKIYQANEGWVELKTILTFGRMRQYRPEEKVIAALKESSQLVLSESGDMIKRKEPVKDLDEIKNTRKKNTIHIEGFPKDATQEDLESWFQEKIVVSLPKEQGISSLRRIKSRAKKEFFGVVDVELKTLEDAEYLLNEVELAYPQGIVTATEEEDKKNLLKKMSLLRFQEMRESAKRFGVNEVTKRRNSFNDNQKGKKFGKNFKGKREPRETTEETKLEKVVESEPAAEAEKVAEKTSEEAIAKEESKPAEPEA</sequence>
<reference evidence="7 8" key="1">
    <citation type="journal article" date="2011" name="Proc. Natl. Acad. Sci. U.S.A.">
        <title>Comparative genomics of xylose-fermenting fungi for enhanced biofuel production.</title>
        <authorList>
            <person name="Wohlbach D.J."/>
            <person name="Kuo A."/>
            <person name="Sato T.K."/>
            <person name="Potts K.M."/>
            <person name="Salamov A.A."/>
            <person name="LaButti K.M."/>
            <person name="Sun H."/>
            <person name="Clum A."/>
            <person name="Pangilinan J.L."/>
            <person name="Lindquist E.A."/>
            <person name="Lucas S."/>
            <person name="Lapidus A."/>
            <person name="Jin M."/>
            <person name="Gunawan C."/>
            <person name="Balan V."/>
            <person name="Dale B.E."/>
            <person name="Jeffries T.W."/>
            <person name="Zinkel R."/>
            <person name="Barry K.W."/>
            <person name="Grigoriev I.V."/>
            <person name="Gasch A.P."/>
        </authorList>
    </citation>
    <scope>NUCLEOTIDE SEQUENCE [LARGE SCALE GENOMIC DNA]</scope>
    <source>
        <strain evidence="8">NRRL Y-27907 / 11-Y1</strain>
    </source>
</reference>
<dbReference type="PANTHER" id="PTHR22792">
    <property type="entry name" value="LUPUS LA PROTEIN-RELATED"/>
    <property type="match status" value="1"/>
</dbReference>
<dbReference type="SMART" id="SM00715">
    <property type="entry name" value="LA"/>
    <property type="match status" value="1"/>
</dbReference>
<evidence type="ECO:0000313" key="8">
    <source>
        <dbReference type="Proteomes" id="UP000000709"/>
    </source>
</evidence>
<evidence type="ECO:0000313" key="7">
    <source>
        <dbReference type="EMBL" id="EGW35208.1"/>
    </source>
</evidence>